<name>T1KTP2_TETUR</name>
<dbReference type="AlphaFoldDB" id="T1KTP2"/>
<proteinExistence type="predicted"/>
<evidence type="ECO:0000256" key="1">
    <source>
        <dbReference type="SAM" id="MobiDB-lite"/>
    </source>
</evidence>
<organism evidence="2 3">
    <name type="scientific">Tetranychus urticae</name>
    <name type="common">Two-spotted spider mite</name>
    <dbReference type="NCBI Taxonomy" id="32264"/>
    <lineage>
        <taxon>Eukaryota</taxon>
        <taxon>Metazoa</taxon>
        <taxon>Ecdysozoa</taxon>
        <taxon>Arthropoda</taxon>
        <taxon>Chelicerata</taxon>
        <taxon>Arachnida</taxon>
        <taxon>Acari</taxon>
        <taxon>Acariformes</taxon>
        <taxon>Trombidiformes</taxon>
        <taxon>Prostigmata</taxon>
        <taxon>Eleutherengona</taxon>
        <taxon>Raphignathae</taxon>
        <taxon>Tetranychoidea</taxon>
        <taxon>Tetranychidae</taxon>
        <taxon>Tetranychus</taxon>
    </lineage>
</organism>
<keyword evidence="3" id="KW-1185">Reference proteome</keyword>
<reference evidence="2" key="2">
    <citation type="submission" date="2015-06" db="UniProtKB">
        <authorList>
            <consortium name="EnsemblMetazoa"/>
        </authorList>
    </citation>
    <scope>IDENTIFICATION</scope>
</reference>
<dbReference type="HOGENOM" id="CLU_156813_0_0_1"/>
<dbReference type="Proteomes" id="UP000015104">
    <property type="component" value="Unassembled WGS sequence"/>
</dbReference>
<reference evidence="3" key="1">
    <citation type="submission" date="2011-08" db="EMBL/GenBank/DDBJ databases">
        <authorList>
            <person name="Rombauts S."/>
        </authorList>
    </citation>
    <scope>NUCLEOTIDE SEQUENCE</scope>
    <source>
        <strain evidence="3">London</strain>
    </source>
</reference>
<protein>
    <submittedName>
        <fullName evidence="2">Uncharacterized protein</fullName>
    </submittedName>
</protein>
<evidence type="ECO:0000313" key="2">
    <source>
        <dbReference type="EnsemblMetazoa" id="tetur21g00470.1"/>
    </source>
</evidence>
<sequence length="126" mass="15411">MFPTQQLNRIFRELQAKRLDWYSIRGIKKKIGLEVRCIDERGDYISDIDTLRSVFLNAINHIRKFLPKLRYIQREEDRIFFILINEVDIEVFREYLSIHLPTWDLPKPTRQREHHKHPDKPERLGE</sequence>
<feature type="region of interest" description="Disordered" evidence="1">
    <location>
        <begin position="106"/>
        <end position="126"/>
    </location>
</feature>
<dbReference type="EnsemblMetazoa" id="tetur21g00470.1">
    <property type="protein sequence ID" value="tetur21g00470.1"/>
    <property type="gene ID" value="tetur21g00470"/>
</dbReference>
<dbReference type="EMBL" id="CAEY01000545">
    <property type="status" value="NOT_ANNOTATED_CDS"/>
    <property type="molecule type" value="Genomic_DNA"/>
</dbReference>
<evidence type="ECO:0000313" key="3">
    <source>
        <dbReference type="Proteomes" id="UP000015104"/>
    </source>
</evidence>
<accession>T1KTP2</accession>